<protein>
    <recommendedName>
        <fullName evidence="4">DUF2147 domain-containing protein</fullName>
    </recommendedName>
</protein>
<accession>A0ABW8YB57</accession>
<sequence>MMKNSIHLITIILLVMSTHLFAQNKQDEIVAVWDTGEIKVEIYKKDRKYIGNPINSEGERNQQIEVLNLEYKEGKWVGKIYSKKRGRLLDAQCQVKGDKLLIEITARLISANLKWSRVE</sequence>
<dbReference type="Proteomes" id="UP001629059">
    <property type="component" value="Unassembled WGS sequence"/>
</dbReference>
<comment type="caution">
    <text evidence="2">The sequence shown here is derived from an EMBL/GenBank/DDBJ whole genome shotgun (WGS) entry which is preliminary data.</text>
</comment>
<feature type="signal peptide" evidence="1">
    <location>
        <begin position="1"/>
        <end position="22"/>
    </location>
</feature>
<gene>
    <name evidence="2" type="ORF">ABS768_05790</name>
</gene>
<evidence type="ECO:0000256" key="1">
    <source>
        <dbReference type="SAM" id="SignalP"/>
    </source>
</evidence>
<evidence type="ECO:0000313" key="2">
    <source>
        <dbReference type="EMBL" id="MFL9837002.1"/>
    </source>
</evidence>
<evidence type="ECO:0008006" key="4">
    <source>
        <dbReference type="Google" id="ProtNLM"/>
    </source>
</evidence>
<dbReference type="RefSeq" id="WP_408074025.1">
    <property type="nucleotide sequence ID" value="NZ_JBELQB010000004.1"/>
</dbReference>
<name>A0ABW8YB57_9FLAO</name>
<dbReference type="EMBL" id="JBELQB010000004">
    <property type="protein sequence ID" value="MFL9837002.1"/>
    <property type="molecule type" value="Genomic_DNA"/>
</dbReference>
<organism evidence="2 3">
    <name type="scientific">Flavobacterium rhizophilum</name>
    <dbReference type="NCBI Taxonomy" id="3163296"/>
    <lineage>
        <taxon>Bacteria</taxon>
        <taxon>Pseudomonadati</taxon>
        <taxon>Bacteroidota</taxon>
        <taxon>Flavobacteriia</taxon>
        <taxon>Flavobacteriales</taxon>
        <taxon>Flavobacteriaceae</taxon>
        <taxon>Flavobacterium</taxon>
    </lineage>
</organism>
<evidence type="ECO:0000313" key="3">
    <source>
        <dbReference type="Proteomes" id="UP001629059"/>
    </source>
</evidence>
<keyword evidence="1" id="KW-0732">Signal</keyword>
<proteinExistence type="predicted"/>
<feature type="chain" id="PRO_5046520855" description="DUF2147 domain-containing protein" evidence="1">
    <location>
        <begin position="23"/>
        <end position="119"/>
    </location>
</feature>
<keyword evidence="3" id="KW-1185">Reference proteome</keyword>
<reference evidence="2 3" key="1">
    <citation type="submission" date="2024-06" db="EMBL/GenBank/DDBJ databases">
        <authorList>
            <person name="Kaempfer P."/>
            <person name="Viver T."/>
        </authorList>
    </citation>
    <scope>NUCLEOTIDE SEQUENCE [LARGE SCALE GENOMIC DNA]</scope>
    <source>
        <strain evidence="2 3">ST-75</strain>
    </source>
</reference>